<keyword evidence="4" id="KW-1185">Reference proteome</keyword>
<keyword evidence="3" id="KW-0413">Isomerase</keyword>
<feature type="chain" id="PRO_5009242139" evidence="1">
    <location>
        <begin position="21"/>
        <end position="148"/>
    </location>
</feature>
<dbReference type="Pfam" id="PF14534">
    <property type="entry name" value="DUF4440"/>
    <property type="match status" value="1"/>
</dbReference>
<evidence type="ECO:0000256" key="1">
    <source>
        <dbReference type="SAM" id="SignalP"/>
    </source>
</evidence>
<dbReference type="EMBL" id="LT629690">
    <property type="protein sequence ID" value="SDF77792.1"/>
    <property type="molecule type" value="Genomic_DNA"/>
</dbReference>
<gene>
    <name evidence="3" type="ORF">SAMN05444167_3281</name>
</gene>
<evidence type="ECO:0000313" key="4">
    <source>
        <dbReference type="Proteomes" id="UP000182427"/>
    </source>
</evidence>
<proteinExistence type="predicted"/>
<dbReference type="AlphaFoldDB" id="A0A1G7NUU3"/>
<name>A0A1G7NUU3_9BACT</name>
<feature type="signal peptide" evidence="1">
    <location>
        <begin position="1"/>
        <end position="20"/>
    </location>
</feature>
<dbReference type="OrthoDB" id="5956292at2"/>
<dbReference type="InterPro" id="IPR032710">
    <property type="entry name" value="NTF2-like_dom_sf"/>
</dbReference>
<dbReference type="RefSeq" id="WP_083346100.1">
    <property type="nucleotide sequence ID" value="NZ_LT629690.1"/>
</dbReference>
<feature type="domain" description="DUF4440" evidence="2">
    <location>
        <begin position="32"/>
        <end position="137"/>
    </location>
</feature>
<sequence>MKLPLLVPVLALICSTGICAAQSTPADEATFRKLQSDWAEARKNQDVAFLERFYATEFTVGVMNGSENTREQDISVFRTKILKPAVITDTEMVVHRYGEAALVTGVEHLEGTYAGNSGAFDLRFANTYVYRDGRWQMVRHQATPIVKP</sequence>
<keyword evidence="1" id="KW-0732">Signal</keyword>
<accession>A0A1G7NUU3</accession>
<dbReference type="GO" id="GO:0016853">
    <property type="term" value="F:isomerase activity"/>
    <property type="evidence" value="ECO:0007669"/>
    <property type="project" value="UniProtKB-KW"/>
</dbReference>
<dbReference type="Gene3D" id="3.10.450.50">
    <property type="match status" value="1"/>
</dbReference>
<dbReference type="SUPFAM" id="SSF54427">
    <property type="entry name" value="NTF2-like"/>
    <property type="match status" value="1"/>
</dbReference>
<evidence type="ECO:0000259" key="2">
    <source>
        <dbReference type="Pfam" id="PF14534"/>
    </source>
</evidence>
<reference evidence="3 4" key="1">
    <citation type="submission" date="2016-10" db="EMBL/GenBank/DDBJ databases">
        <authorList>
            <person name="de Groot N.N."/>
        </authorList>
    </citation>
    <scope>NUCLEOTIDE SEQUENCE [LARGE SCALE GENOMIC DNA]</scope>
    <source>
        <strain evidence="3 4">GAS232</strain>
    </source>
</reference>
<protein>
    <submittedName>
        <fullName evidence="3">Ketosteroid isomerase homolog</fullName>
    </submittedName>
</protein>
<organism evidence="3 4">
    <name type="scientific">Terriglobus roseus</name>
    <dbReference type="NCBI Taxonomy" id="392734"/>
    <lineage>
        <taxon>Bacteria</taxon>
        <taxon>Pseudomonadati</taxon>
        <taxon>Acidobacteriota</taxon>
        <taxon>Terriglobia</taxon>
        <taxon>Terriglobales</taxon>
        <taxon>Acidobacteriaceae</taxon>
        <taxon>Terriglobus</taxon>
    </lineage>
</organism>
<dbReference type="InterPro" id="IPR027843">
    <property type="entry name" value="DUF4440"/>
</dbReference>
<dbReference type="Proteomes" id="UP000182427">
    <property type="component" value="Chromosome I"/>
</dbReference>
<evidence type="ECO:0000313" key="3">
    <source>
        <dbReference type="EMBL" id="SDF77792.1"/>
    </source>
</evidence>